<dbReference type="InterPro" id="IPR052464">
    <property type="entry name" value="Synovial_Prolif_Regulator"/>
</dbReference>
<accession>A0A397TLQ2</accession>
<keyword evidence="5" id="KW-1185">Reference proteome</keyword>
<dbReference type="EMBL" id="QKYT01000007">
    <property type="protein sequence ID" value="RIA99143.1"/>
    <property type="molecule type" value="Genomic_DNA"/>
</dbReference>
<dbReference type="PANTHER" id="PTHR23424">
    <property type="entry name" value="SERUM AMYLOID A"/>
    <property type="match status" value="1"/>
</dbReference>
<evidence type="ECO:0000313" key="4">
    <source>
        <dbReference type="EMBL" id="RIA99143.1"/>
    </source>
</evidence>
<dbReference type="PANTHER" id="PTHR23424:SF23">
    <property type="entry name" value="PROTEIN SAAL1"/>
    <property type="match status" value="1"/>
</dbReference>
<reference evidence="4 5" key="1">
    <citation type="submission" date="2018-06" db="EMBL/GenBank/DDBJ databases">
        <title>Comparative genomics reveals the genomic features of Rhizophagus irregularis, R. cerebriforme, R. diaphanum and Gigaspora rosea, and their symbiotic lifestyle signature.</title>
        <authorList>
            <person name="Morin E."/>
            <person name="San Clemente H."/>
            <person name="Chen E.C.H."/>
            <person name="De La Providencia I."/>
            <person name="Hainaut M."/>
            <person name="Kuo A."/>
            <person name="Kohler A."/>
            <person name="Murat C."/>
            <person name="Tang N."/>
            <person name="Roy S."/>
            <person name="Loubradou J."/>
            <person name="Henrissat B."/>
            <person name="Grigoriev I.V."/>
            <person name="Corradi N."/>
            <person name="Roux C."/>
            <person name="Martin F.M."/>
        </authorList>
    </citation>
    <scope>NUCLEOTIDE SEQUENCE [LARGE SCALE GENOMIC DNA]</scope>
    <source>
        <strain evidence="4 5">DAOM 227022</strain>
    </source>
</reference>
<evidence type="ECO:0000256" key="3">
    <source>
        <dbReference type="ARBA" id="ARBA00038401"/>
    </source>
</evidence>
<dbReference type="InterPro" id="IPR016024">
    <property type="entry name" value="ARM-type_fold"/>
</dbReference>
<gene>
    <name evidence="4" type="ORF">C1645_748109</name>
</gene>
<dbReference type="OrthoDB" id="2156856at2759"/>
<dbReference type="SUPFAM" id="SSF48371">
    <property type="entry name" value="ARM repeat"/>
    <property type="match status" value="1"/>
</dbReference>
<dbReference type="AlphaFoldDB" id="A0A397TLQ2"/>
<protein>
    <submittedName>
        <fullName evidence="4">Uncharacterized protein</fullName>
    </submittedName>
</protein>
<dbReference type="Proteomes" id="UP000265703">
    <property type="component" value="Unassembled WGS sequence"/>
</dbReference>
<comment type="caution">
    <text evidence="4">The sequence shown here is derived from an EMBL/GenBank/DDBJ whole genome shotgun (WGS) entry which is preliminary data.</text>
</comment>
<evidence type="ECO:0000313" key="5">
    <source>
        <dbReference type="Proteomes" id="UP000265703"/>
    </source>
</evidence>
<keyword evidence="2" id="KW-0539">Nucleus</keyword>
<organism evidence="4 5">
    <name type="scientific">Glomus cerebriforme</name>
    <dbReference type="NCBI Taxonomy" id="658196"/>
    <lineage>
        <taxon>Eukaryota</taxon>
        <taxon>Fungi</taxon>
        <taxon>Fungi incertae sedis</taxon>
        <taxon>Mucoromycota</taxon>
        <taxon>Glomeromycotina</taxon>
        <taxon>Glomeromycetes</taxon>
        <taxon>Glomerales</taxon>
        <taxon>Glomeraceae</taxon>
        <taxon>Glomus</taxon>
    </lineage>
</organism>
<sequence length="160" mass="18276">MSNNNLQIDDNDEKPDVYSVAGIVLNILTAINNNRIDTISENEGKMNDDDIDNDKYLEDTPVEQTLCVIWDLSSLEEYVNIFMNECQLHRIMLKIITLTSRKRTEELSLGILANLACFPDRATILIGDQDLLNIIQIILKDENNDDVRVLLEASKFQFSI</sequence>
<proteinExistence type="inferred from homology"/>
<dbReference type="GO" id="GO:0005634">
    <property type="term" value="C:nucleus"/>
    <property type="evidence" value="ECO:0007669"/>
    <property type="project" value="UniProtKB-SubCell"/>
</dbReference>
<evidence type="ECO:0000256" key="2">
    <source>
        <dbReference type="ARBA" id="ARBA00023242"/>
    </source>
</evidence>
<comment type="subcellular location">
    <subcellularLocation>
        <location evidence="1">Nucleus</location>
    </subcellularLocation>
</comment>
<evidence type="ECO:0000256" key="1">
    <source>
        <dbReference type="ARBA" id="ARBA00004123"/>
    </source>
</evidence>
<name>A0A397TLQ2_9GLOM</name>
<comment type="similarity">
    <text evidence="3">Belongs to the SAAL1 family.</text>
</comment>